<accession>A0AAN7X082</accession>
<dbReference type="AlphaFoldDB" id="A0AAN7X082"/>
<keyword evidence="2" id="KW-1185">Reference proteome</keyword>
<reference evidence="1 2" key="1">
    <citation type="journal article" date="2023" name="Genes (Basel)">
        <title>Chromosome-Level Genome Assembly and Circadian Gene Repertoire of the Patagonia Blennie Eleginops maclovinus-The Closest Ancestral Proxy of Antarctic Cryonotothenioids.</title>
        <authorList>
            <person name="Cheng C.C."/>
            <person name="Rivera-Colon A.G."/>
            <person name="Minhas B.F."/>
            <person name="Wilson L."/>
            <person name="Rayamajhi N."/>
            <person name="Vargas-Chacoff L."/>
            <person name="Catchen J.M."/>
        </authorList>
    </citation>
    <scope>NUCLEOTIDE SEQUENCE [LARGE SCALE GENOMIC DNA]</scope>
    <source>
        <strain evidence="1">JMC-PN-2008</strain>
    </source>
</reference>
<comment type="caution">
    <text evidence="1">The sequence shown here is derived from an EMBL/GenBank/DDBJ whole genome shotgun (WGS) entry which is preliminary data.</text>
</comment>
<protein>
    <submittedName>
        <fullName evidence="1">Uncharacterized protein</fullName>
    </submittedName>
</protein>
<gene>
    <name evidence="1" type="ORF">PBY51_001316</name>
</gene>
<dbReference type="Proteomes" id="UP001346869">
    <property type="component" value="Unassembled WGS sequence"/>
</dbReference>
<evidence type="ECO:0000313" key="1">
    <source>
        <dbReference type="EMBL" id="KAK5850435.1"/>
    </source>
</evidence>
<name>A0AAN7X082_ELEMC</name>
<sequence length="80" mass="8629">MIRKGREAVLTASSFRTPADQCPRTADAFIPYSGEEIGCDASCSMVQSVPFASLRGTADRAGSSLQEVTRLNCNSFRKLP</sequence>
<reference evidence="1 2" key="2">
    <citation type="journal article" date="2023" name="Mol. Biol. Evol.">
        <title>Genomics of Secondarily Temperate Adaptation in the Only Non-Antarctic Icefish.</title>
        <authorList>
            <person name="Rivera-Colon A.G."/>
            <person name="Rayamajhi N."/>
            <person name="Minhas B.F."/>
            <person name="Madrigal G."/>
            <person name="Bilyk K.T."/>
            <person name="Yoon V."/>
            <person name="Hune M."/>
            <person name="Gregory S."/>
            <person name="Cheng C.H.C."/>
            <person name="Catchen J.M."/>
        </authorList>
    </citation>
    <scope>NUCLEOTIDE SEQUENCE [LARGE SCALE GENOMIC DNA]</scope>
    <source>
        <strain evidence="1">JMC-PN-2008</strain>
    </source>
</reference>
<dbReference type="EMBL" id="JAUZQC010000022">
    <property type="protein sequence ID" value="KAK5850435.1"/>
    <property type="molecule type" value="Genomic_DNA"/>
</dbReference>
<evidence type="ECO:0000313" key="2">
    <source>
        <dbReference type="Proteomes" id="UP001346869"/>
    </source>
</evidence>
<proteinExistence type="predicted"/>
<organism evidence="1 2">
    <name type="scientific">Eleginops maclovinus</name>
    <name type="common">Patagonian blennie</name>
    <name type="synonym">Eleginus maclovinus</name>
    <dbReference type="NCBI Taxonomy" id="56733"/>
    <lineage>
        <taxon>Eukaryota</taxon>
        <taxon>Metazoa</taxon>
        <taxon>Chordata</taxon>
        <taxon>Craniata</taxon>
        <taxon>Vertebrata</taxon>
        <taxon>Euteleostomi</taxon>
        <taxon>Actinopterygii</taxon>
        <taxon>Neopterygii</taxon>
        <taxon>Teleostei</taxon>
        <taxon>Neoteleostei</taxon>
        <taxon>Acanthomorphata</taxon>
        <taxon>Eupercaria</taxon>
        <taxon>Perciformes</taxon>
        <taxon>Notothenioidei</taxon>
        <taxon>Eleginopidae</taxon>
        <taxon>Eleginops</taxon>
    </lineage>
</organism>